<dbReference type="AlphaFoldDB" id="A0A1H3KWI5"/>
<dbReference type="PANTHER" id="PTHR30483">
    <property type="entry name" value="LEUCINE-SPECIFIC-BINDING PROTEIN"/>
    <property type="match status" value="1"/>
</dbReference>
<sequence length="487" mass="50525">MLTHRYVTRRYNGFRQALSHISASARYCALDFRGGRTDTPMLVSRGARHLAIATCAALVLTIAACGKDAPPPQAADTVANPARLYGTDGNMINSFGDEFKDQAGMLAGMKGTTPLTRLSDDFKARLKALRPSLPDFSYAGETYDAIVISALAAEQAGTNVPSEIANQINSVTTGGTECTTAKACLALARAGTDLQYRGVSLTRGGFTDAGEPSTASYATLHFDSTDKLDDAKTEYVGAGDESATTTKKPPSGGSTGGKQAELKIGGLLPETGDLAIAYPPMEAAAALAIKEINAAGGVFDKDVTWVPGDDGTNPDVAKATVDNHINAGVSVIIGAGASSISRAVLPAVVKAGLVLFSPCNTDAGLSTVDDKGLYFRTAPSDILQGRALADVILRDGPHKITIVARNDSYGTGLQGNVKSELERAGFPVDMIQTVTYEPPTPAAPDIDFTAGANQIKSGGPDGVLVIGFGESAQIIKALDKAGMEIRH</sequence>
<dbReference type="InterPro" id="IPR028081">
    <property type="entry name" value="Leu-bd"/>
</dbReference>
<evidence type="ECO:0000256" key="3">
    <source>
        <dbReference type="SAM" id="MobiDB-lite"/>
    </source>
</evidence>
<evidence type="ECO:0000256" key="2">
    <source>
        <dbReference type="ARBA" id="ARBA00022729"/>
    </source>
</evidence>
<dbReference type="Proteomes" id="UP000199632">
    <property type="component" value="Unassembled WGS sequence"/>
</dbReference>
<keyword evidence="2" id="KW-0732">Signal</keyword>
<dbReference type="EMBL" id="FNQB01000001">
    <property type="protein sequence ID" value="SDY56376.1"/>
    <property type="molecule type" value="Genomic_DNA"/>
</dbReference>
<gene>
    <name evidence="5" type="ORF">SAMN05421684_0379</name>
</gene>
<organism evidence="5 6">
    <name type="scientific">Asanoa ishikariensis</name>
    <dbReference type="NCBI Taxonomy" id="137265"/>
    <lineage>
        <taxon>Bacteria</taxon>
        <taxon>Bacillati</taxon>
        <taxon>Actinomycetota</taxon>
        <taxon>Actinomycetes</taxon>
        <taxon>Micromonosporales</taxon>
        <taxon>Micromonosporaceae</taxon>
        <taxon>Asanoa</taxon>
    </lineage>
</organism>
<dbReference type="PANTHER" id="PTHR30483:SF6">
    <property type="entry name" value="PERIPLASMIC BINDING PROTEIN OF ABC TRANSPORTER FOR NATURAL AMINO ACIDS"/>
    <property type="match status" value="1"/>
</dbReference>
<evidence type="ECO:0000313" key="6">
    <source>
        <dbReference type="Proteomes" id="UP000199632"/>
    </source>
</evidence>
<protein>
    <submittedName>
        <fullName evidence="5">Amino acid/amide ABC transporter substrate-binding protein, HAAT family</fullName>
    </submittedName>
</protein>
<feature type="region of interest" description="Disordered" evidence="3">
    <location>
        <begin position="236"/>
        <end position="260"/>
    </location>
</feature>
<evidence type="ECO:0000256" key="1">
    <source>
        <dbReference type="ARBA" id="ARBA00010062"/>
    </source>
</evidence>
<comment type="similarity">
    <text evidence="1">Belongs to the leucine-binding protein family.</text>
</comment>
<keyword evidence="6" id="KW-1185">Reference proteome</keyword>
<dbReference type="STRING" id="137265.SAMN05421684_0379"/>
<evidence type="ECO:0000313" key="5">
    <source>
        <dbReference type="EMBL" id="SDY56376.1"/>
    </source>
</evidence>
<dbReference type="Gene3D" id="3.40.50.2300">
    <property type="match status" value="2"/>
</dbReference>
<dbReference type="InterPro" id="IPR051010">
    <property type="entry name" value="BCAA_transport"/>
</dbReference>
<proteinExistence type="inferred from homology"/>
<accession>A0A1H3KWI5</accession>
<dbReference type="InterPro" id="IPR028082">
    <property type="entry name" value="Peripla_BP_I"/>
</dbReference>
<name>A0A1H3KWI5_9ACTN</name>
<evidence type="ECO:0000259" key="4">
    <source>
        <dbReference type="Pfam" id="PF13458"/>
    </source>
</evidence>
<reference evidence="6" key="1">
    <citation type="submission" date="2016-10" db="EMBL/GenBank/DDBJ databases">
        <authorList>
            <person name="Varghese N."/>
            <person name="Submissions S."/>
        </authorList>
    </citation>
    <scope>NUCLEOTIDE SEQUENCE [LARGE SCALE GENOMIC DNA]</scope>
    <source>
        <strain evidence="6">DSM 44718</strain>
    </source>
</reference>
<dbReference type="SUPFAM" id="SSF53822">
    <property type="entry name" value="Periplasmic binding protein-like I"/>
    <property type="match status" value="2"/>
</dbReference>
<dbReference type="Pfam" id="PF13458">
    <property type="entry name" value="Peripla_BP_6"/>
    <property type="match status" value="1"/>
</dbReference>
<feature type="domain" description="Leucine-binding protein" evidence="4">
    <location>
        <begin position="262"/>
        <end position="483"/>
    </location>
</feature>